<evidence type="ECO:0000256" key="18">
    <source>
        <dbReference type="SAM" id="MobiDB-lite"/>
    </source>
</evidence>
<comment type="similarity">
    <text evidence="15 17">Belongs to the cation transport ATPase (P-type) (TC 3.A.3) family.</text>
</comment>
<dbReference type="SUPFAM" id="SSF81665">
    <property type="entry name" value="Calcium ATPase, transmembrane domain M"/>
    <property type="match status" value="1"/>
</dbReference>
<evidence type="ECO:0000259" key="19">
    <source>
        <dbReference type="SMART" id="SM00831"/>
    </source>
</evidence>
<reference evidence="20" key="1">
    <citation type="submission" date="2016-04" db="EMBL/GenBank/DDBJ databases">
        <authorList>
            <person name="Nguyen H.D."/>
            <person name="Samba Siva P."/>
            <person name="Cullis J."/>
            <person name="Levesque C.A."/>
            <person name="Hambleton S."/>
        </authorList>
    </citation>
    <scope>NUCLEOTIDE SEQUENCE</scope>
    <source>
        <strain evidence="20">DAOMC 236416</strain>
    </source>
</reference>
<evidence type="ECO:0000256" key="13">
    <source>
        <dbReference type="ARBA" id="ARBA00023065"/>
    </source>
</evidence>
<feature type="compositionally biased region" description="Polar residues" evidence="18">
    <location>
        <begin position="29"/>
        <end position="60"/>
    </location>
</feature>
<feature type="transmembrane region" description="Helical" evidence="17">
    <location>
        <begin position="1276"/>
        <end position="1302"/>
    </location>
</feature>
<dbReference type="GO" id="GO:0016887">
    <property type="term" value="F:ATP hydrolysis activity"/>
    <property type="evidence" value="ECO:0007669"/>
    <property type="project" value="InterPro"/>
</dbReference>
<reference evidence="20" key="2">
    <citation type="journal article" date="2019" name="IMA Fungus">
        <title>Genome sequencing and comparison of five Tilletia species to identify candidate genes for the detection of regulated species infecting wheat.</title>
        <authorList>
            <person name="Nguyen H.D.T."/>
            <person name="Sultana T."/>
            <person name="Kesanakurti P."/>
            <person name="Hambleton S."/>
        </authorList>
    </citation>
    <scope>NUCLEOTIDE SEQUENCE</scope>
    <source>
        <strain evidence="20">DAOMC 236416</strain>
    </source>
</reference>
<dbReference type="CDD" id="cd02081">
    <property type="entry name" value="P-type_ATPase_Ca_PMCA-like"/>
    <property type="match status" value="1"/>
</dbReference>
<dbReference type="Proteomes" id="UP000077521">
    <property type="component" value="Unassembled WGS sequence"/>
</dbReference>
<dbReference type="Gene3D" id="2.70.150.10">
    <property type="entry name" value="Calcium-transporting ATPase, cytoplasmic transduction domain A"/>
    <property type="match status" value="1"/>
</dbReference>
<evidence type="ECO:0000256" key="4">
    <source>
        <dbReference type="ARBA" id="ARBA00022568"/>
    </source>
</evidence>
<dbReference type="EMBL" id="LWDF02000175">
    <property type="protein sequence ID" value="KAE8254925.1"/>
    <property type="molecule type" value="Genomic_DNA"/>
</dbReference>
<comment type="subcellular location">
    <subcellularLocation>
        <location evidence="17">Membrane</location>
        <topology evidence="17">Multi-pass membrane protein</topology>
    </subcellularLocation>
    <subcellularLocation>
        <location evidence="1">Vacuole membrane</location>
        <topology evidence="1">Multi-pass membrane protein</topology>
    </subcellularLocation>
</comment>
<dbReference type="GO" id="GO:0005774">
    <property type="term" value="C:vacuolar membrane"/>
    <property type="evidence" value="ECO:0007669"/>
    <property type="project" value="UniProtKB-SubCell"/>
</dbReference>
<dbReference type="InterPro" id="IPR059000">
    <property type="entry name" value="ATPase_P-type_domA"/>
</dbReference>
<evidence type="ECO:0000256" key="3">
    <source>
        <dbReference type="ARBA" id="ARBA00022554"/>
    </source>
</evidence>
<dbReference type="SUPFAM" id="SSF81660">
    <property type="entry name" value="Metal cation-transporting ATPase, ATP-binding domain N"/>
    <property type="match status" value="1"/>
</dbReference>
<evidence type="ECO:0000256" key="10">
    <source>
        <dbReference type="ARBA" id="ARBA00022842"/>
    </source>
</evidence>
<keyword evidence="12 17" id="KW-1133">Transmembrane helix</keyword>
<feature type="compositionally biased region" description="Basic residues" evidence="18">
    <location>
        <begin position="219"/>
        <end position="233"/>
    </location>
</feature>
<feature type="region of interest" description="Disordered" evidence="18">
    <location>
        <begin position="298"/>
        <end position="347"/>
    </location>
</feature>
<sequence length="1464" mass="157712">MSAEDKPTLPTIITTEDQEQAQQQQQQQPSNNNPVGLSPSNSSNTTDAVTPSASLTTAPSVPNIAISTTPAADTTATRSSAAAASHGRNYSISSVSHGRTPSLGSAAAHLQVPQSPSQPTVSLGSNLPTNNAAVPPSPTLSVISDDHSPTTTASRNHNRLPSVSSSAGFSSDPGHGPGLGSSDRGNTAKVSSSEKGSHPLHQGDDDDDDDDVEEEARNHPAKGFKGLKQRLKAQTRSGRIAAQNALLEEERNRSRNVDPTPFKRRPYEYGDLIDPKSPKLLKEMGGITGLVAQLGSDPRTGLDIAPTGNPSATEPVSEKPGTASGEKDIENVDVHQHPDYVNASQEDRERVYGRNVLPERKSKSLLLLMWLAFQDKILILLTVAAVVSLALGLYTDFGAAEEYVSCDNPPPGLPGCPAPKVDWVEGVAIIVAIAIVDLVGSLNDYQKERQFAKLNAKKDERSVKVIRQGKQALMNVHDVLVGDILMLEPGEIIPCDGVFLRGHNVKCDESGATGESDMIRKIPYEECIAAWEQAEEEGSKHPSKDCFLISGSRVLEGYGEYMVTAVGPNSFNGKLMLSLRTDAESTPLQAKLNNLAGLIAILGAAAGAMLFAALMIRFFVQLATKPGRTSDQKAQNFIQILVISVTVIVVAVPEGLPLAITLALAFATKRMTKANLLVRLLGSCETMANATVVCTDKTGTLTQNEMQVVAGSIGVDLQFADYLDENQGRVNQDGWTIDQRNINDHVQGPLQVLLNDSIAVNSTAFEEEPKVEDDSDKAGVIAKVGFLAKIFGSKKKKATDVVQKEVGFVGSKTETALLNLAKKLEWENYKTSRDRAEIVQMIPFSSERKAMGVVVKLREGGYRLFLKGASEVLTKACSTYVDVPREGDSSGAVQTKAFDSAAASKTEATINLLANQSLRTIAICYRDFAQWPPAGASMVHDAATPEVDYSFLSKDLSLIAITGIEDPLRPGVRDAVEACRQAGVQIKMCTGDNVLTAKSIAKQCGILSEGGVVMEGPVFRKLSEAEMTDVVPRLQVLARSSPEDKKILVEKLKSLGEVVGVTGDGTNDGPALKTANVGFSMGIAGTEVAKEASDIILMDDNFASIVSAIMWGRCVNDAVRKFLQFQLSVNVVAVIVTFITAVASDEEKSILTAVQLLWLNIIMDTFAALALATDPATPKLLKRRPDRRNAPLISTDMWKMVIGQSIYQIIVVLVLNFRGKELLGLHGETPAQERLDDVYMSALIFNVFVWCQLFNQLNCRRLDRKYNIFEDLHRNIWFILIVAIECGAQVLIIFVGGAAFSATPLDGRGWAISLIAGVISWPLAILIRTIPTEPIEKFLIKYKIIADPNALPVISQEAVEEAMNNPNSEAAQAIVLANNRLLAYSRVRGGRVQSHSLAVKARTTFKKKKDDTETRPQTIMALVPALIASAVSMAGSQEPPSADQQNGQQQQGQQQQHNVLPGRQ</sequence>
<gene>
    <name evidence="20" type="ORF">A4X13_0g3229</name>
</gene>
<feature type="compositionally biased region" description="Polar residues" evidence="18">
    <location>
        <begin position="112"/>
        <end position="132"/>
    </location>
</feature>
<dbReference type="InterPro" id="IPR044492">
    <property type="entry name" value="P_typ_ATPase_HD_dom"/>
</dbReference>
<dbReference type="GO" id="GO:0046872">
    <property type="term" value="F:metal ion binding"/>
    <property type="evidence" value="ECO:0007669"/>
    <property type="project" value="UniProtKB-KW"/>
</dbReference>
<feature type="transmembrane region" description="Helical" evidence="17">
    <location>
        <begin position="1308"/>
        <end position="1327"/>
    </location>
</feature>
<evidence type="ECO:0000256" key="9">
    <source>
        <dbReference type="ARBA" id="ARBA00022840"/>
    </source>
</evidence>
<keyword evidence="14 17" id="KW-0472">Membrane</keyword>
<dbReference type="GO" id="GO:0005524">
    <property type="term" value="F:ATP binding"/>
    <property type="evidence" value="ECO:0007669"/>
    <property type="project" value="UniProtKB-KW"/>
</dbReference>
<dbReference type="InterPro" id="IPR006068">
    <property type="entry name" value="ATPase_P-typ_cation-transptr_C"/>
</dbReference>
<protein>
    <recommendedName>
        <fullName evidence="17">Calcium-transporting ATPase</fullName>
        <ecNumber evidence="17">7.2.2.10</ecNumber>
    </recommendedName>
</protein>
<evidence type="ECO:0000313" key="20">
    <source>
        <dbReference type="EMBL" id="KAE8254925.1"/>
    </source>
</evidence>
<dbReference type="InterPro" id="IPR023214">
    <property type="entry name" value="HAD_sf"/>
</dbReference>
<dbReference type="Pfam" id="PF13246">
    <property type="entry name" value="Cation_ATPase"/>
    <property type="match status" value="1"/>
</dbReference>
<dbReference type="Pfam" id="PF00690">
    <property type="entry name" value="Cation_ATPase_N"/>
    <property type="match status" value="1"/>
</dbReference>
<evidence type="ECO:0000256" key="6">
    <source>
        <dbReference type="ARBA" id="ARBA00022723"/>
    </source>
</evidence>
<comment type="caution">
    <text evidence="17">Lacks conserved residue(s) required for the propagation of feature annotation.</text>
</comment>
<feature type="region of interest" description="Disordered" evidence="18">
    <location>
        <begin position="1432"/>
        <end position="1464"/>
    </location>
</feature>
<evidence type="ECO:0000256" key="14">
    <source>
        <dbReference type="ARBA" id="ARBA00023136"/>
    </source>
</evidence>
<feature type="region of interest" description="Disordered" evidence="18">
    <location>
        <begin position="1"/>
        <end position="270"/>
    </location>
</feature>
<comment type="caution">
    <text evidence="20">The sequence shown here is derived from an EMBL/GenBank/DDBJ whole genome shotgun (WGS) entry which is preliminary data.</text>
</comment>
<feature type="transmembrane region" description="Helical" evidence="17">
    <location>
        <begin position="1238"/>
        <end position="1255"/>
    </location>
</feature>
<dbReference type="FunFam" id="1.20.1110.10:FF:000039">
    <property type="entry name" value="Calcium-transporting ATPase"/>
    <property type="match status" value="1"/>
</dbReference>
<evidence type="ECO:0000256" key="2">
    <source>
        <dbReference type="ARBA" id="ARBA00022448"/>
    </source>
</evidence>
<feature type="compositionally biased region" description="Polar residues" evidence="18">
    <location>
        <begin position="1434"/>
        <end position="1443"/>
    </location>
</feature>
<evidence type="ECO:0000256" key="15">
    <source>
        <dbReference type="ARBA" id="ARBA00038148"/>
    </source>
</evidence>
<dbReference type="SFLD" id="SFLDG00002">
    <property type="entry name" value="C1.7:_P-type_atpase_like"/>
    <property type="match status" value="1"/>
</dbReference>
<dbReference type="GO" id="GO:0005388">
    <property type="term" value="F:P-type calcium transporter activity"/>
    <property type="evidence" value="ECO:0007669"/>
    <property type="project" value="UniProtKB-EC"/>
</dbReference>
<dbReference type="InterPro" id="IPR001757">
    <property type="entry name" value="P_typ_ATPase"/>
</dbReference>
<dbReference type="InterPro" id="IPR006408">
    <property type="entry name" value="P-type_ATPase_IIB"/>
</dbReference>
<evidence type="ECO:0000256" key="7">
    <source>
        <dbReference type="ARBA" id="ARBA00022741"/>
    </source>
</evidence>
<dbReference type="Gene3D" id="1.20.1110.10">
    <property type="entry name" value="Calcium-transporting ATPase, transmembrane domain"/>
    <property type="match status" value="1"/>
</dbReference>
<name>A0A177TSM8_9BASI</name>
<dbReference type="SFLD" id="SFLDS00003">
    <property type="entry name" value="Haloacid_Dehalogenase"/>
    <property type="match status" value="1"/>
</dbReference>
<dbReference type="EC" id="7.2.2.10" evidence="17"/>
<keyword evidence="10" id="KW-0460">Magnesium</keyword>
<dbReference type="Gene3D" id="3.40.50.1000">
    <property type="entry name" value="HAD superfamily/HAD-like"/>
    <property type="match status" value="1"/>
</dbReference>
<dbReference type="SFLD" id="SFLDF00027">
    <property type="entry name" value="p-type_atpase"/>
    <property type="match status" value="1"/>
</dbReference>
<evidence type="ECO:0000256" key="5">
    <source>
        <dbReference type="ARBA" id="ARBA00022692"/>
    </source>
</evidence>
<dbReference type="SUPFAM" id="SSF56784">
    <property type="entry name" value="HAD-like"/>
    <property type="match status" value="1"/>
</dbReference>
<feature type="compositionally biased region" description="Acidic residues" evidence="18">
    <location>
        <begin position="204"/>
        <end position="214"/>
    </location>
</feature>
<dbReference type="InterPro" id="IPR018303">
    <property type="entry name" value="ATPase_P-typ_P_site"/>
</dbReference>
<evidence type="ECO:0000256" key="11">
    <source>
        <dbReference type="ARBA" id="ARBA00022967"/>
    </source>
</evidence>
<feature type="transmembrane region" description="Helical" evidence="17">
    <location>
        <begin position="595"/>
        <end position="620"/>
    </location>
</feature>
<evidence type="ECO:0000256" key="17">
    <source>
        <dbReference type="RuleBase" id="RU361146"/>
    </source>
</evidence>
<feature type="compositionally biased region" description="Polar residues" evidence="18">
    <location>
        <begin position="183"/>
        <end position="194"/>
    </location>
</feature>
<feature type="transmembrane region" description="Helical" evidence="17">
    <location>
        <begin position="1127"/>
        <end position="1144"/>
    </location>
</feature>
<keyword evidence="7 17" id="KW-0547">Nucleotide-binding</keyword>
<dbReference type="PRINTS" id="PR00119">
    <property type="entry name" value="CATATPASE"/>
</dbReference>
<proteinExistence type="inferred from homology"/>
<dbReference type="PANTHER" id="PTHR24093:SF369">
    <property type="entry name" value="CALCIUM-TRANSPORTING ATPASE"/>
    <property type="match status" value="1"/>
</dbReference>
<dbReference type="InterPro" id="IPR036412">
    <property type="entry name" value="HAD-like_sf"/>
</dbReference>
<dbReference type="GO" id="GO:0005886">
    <property type="term" value="C:plasma membrane"/>
    <property type="evidence" value="ECO:0007669"/>
    <property type="project" value="TreeGrafter"/>
</dbReference>
<keyword evidence="4 17" id="KW-0109">Calcium transport</keyword>
<dbReference type="InterPro" id="IPR023299">
    <property type="entry name" value="ATPase_P-typ_cyto_dom_N"/>
</dbReference>
<dbReference type="FunFam" id="2.70.150.10:FF:000028">
    <property type="entry name" value="Calcium-transporting ATPase"/>
    <property type="match status" value="1"/>
</dbReference>
<comment type="catalytic activity">
    <reaction evidence="16 17">
        <text>Ca(2+)(in) + ATP + H2O = Ca(2+)(out) + ADP + phosphate + H(+)</text>
        <dbReference type="Rhea" id="RHEA:18105"/>
        <dbReference type="ChEBI" id="CHEBI:15377"/>
        <dbReference type="ChEBI" id="CHEBI:15378"/>
        <dbReference type="ChEBI" id="CHEBI:29108"/>
        <dbReference type="ChEBI" id="CHEBI:30616"/>
        <dbReference type="ChEBI" id="CHEBI:43474"/>
        <dbReference type="ChEBI" id="CHEBI:456216"/>
        <dbReference type="EC" id="7.2.2.10"/>
    </reaction>
</comment>
<evidence type="ECO:0000256" key="8">
    <source>
        <dbReference type="ARBA" id="ARBA00022837"/>
    </source>
</evidence>
<keyword evidence="9 17" id="KW-0067">ATP-binding</keyword>
<keyword evidence="3" id="KW-0926">Vacuole</keyword>
<dbReference type="Gene3D" id="3.40.1110.10">
    <property type="entry name" value="Calcium-transporting ATPase, cytoplasmic domain N"/>
    <property type="match status" value="1"/>
</dbReference>
<keyword evidence="5 17" id="KW-0812">Transmembrane</keyword>
<keyword evidence="2 17" id="KW-0813">Transport</keyword>
<accession>A0A177TSM8</accession>
<dbReference type="SUPFAM" id="SSF81653">
    <property type="entry name" value="Calcium ATPase, transduction domain A"/>
    <property type="match status" value="1"/>
</dbReference>
<feature type="compositionally biased region" description="Low complexity" evidence="18">
    <location>
        <begin position="65"/>
        <end position="85"/>
    </location>
</feature>
<feature type="compositionally biased region" description="Low complexity" evidence="18">
    <location>
        <begin position="1444"/>
        <end position="1456"/>
    </location>
</feature>
<dbReference type="InterPro" id="IPR023298">
    <property type="entry name" value="ATPase_P-typ_TM_dom_sf"/>
</dbReference>
<keyword evidence="11" id="KW-1278">Translocase</keyword>
<feature type="transmembrane region" description="Helical" evidence="17">
    <location>
        <begin position="640"/>
        <end position="667"/>
    </location>
</feature>
<feature type="compositionally biased region" description="Polar residues" evidence="18">
    <location>
        <begin position="149"/>
        <end position="169"/>
    </location>
</feature>
<feature type="compositionally biased region" description="Polar residues" evidence="18">
    <location>
        <begin position="88"/>
        <end position="103"/>
    </location>
</feature>
<keyword evidence="21" id="KW-1185">Reference proteome</keyword>
<dbReference type="NCBIfam" id="TIGR01494">
    <property type="entry name" value="ATPase_P-type"/>
    <property type="match status" value="2"/>
</dbReference>
<comment type="function">
    <text evidence="17">Catalyzes the hydrolysis of ATP coupled with the transport of calcium.</text>
</comment>
<evidence type="ECO:0000256" key="1">
    <source>
        <dbReference type="ARBA" id="ARBA00004128"/>
    </source>
</evidence>
<feature type="transmembrane region" description="Helical" evidence="17">
    <location>
        <begin position="1156"/>
        <end position="1176"/>
    </location>
</feature>
<keyword evidence="8 17" id="KW-0106">Calcium</keyword>
<evidence type="ECO:0000256" key="16">
    <source>
        <dbReference type="ARBA" id="ARBA00048694"/>
    </source>
</evidence>
<dbReference type="InterPro" id="IPR008250">
    <property type="entry name" value="ATPase_P-typ_transduc_dom_A_sf"/>
</dbReference>
<dbReference type="Pfam" id="PF00122">
    <property type="entry name" value="E1-E2_ATPase"/>
    <property type="match status" value="1"/>
</dbReference>
<feature type="compositionally biased region" description="Basic and acidic residues" evidence="18">
    <location>
        <begin position="325"/>
        <end position="338"/>
    </location>
</feature>
<dbReference type="PANTHER" id="PTHR24093">
    <property type="entry name" value="CATION TRANSPORTING ATPASE"/>
    <property type="match status" value="1"/>
</dbReference>
<dbReference type="NCBIfam" id="TIGR01517">
    <property type="entry name" value="ATPase-IIB_Ca"/>
    <property type="match status" value="1"/>
</dbReference>
<keyword evidence="6" id="KW-0479">Metal-binding</keyword>
<organism evidence="20 21">
    <name type="scientific">Tilletia indica</name>
    <dbReference type="NCBI Taxonomy" id="43049"/>
    <lineage>
        <taxon>Eukaryota</taxon>
        <taxon>Fungi</taxon>
        <taxon>Dikarya</taxon>
        <taxon>Basidiomycota</taxon>
        <taxon>Ustilaginomycotina</taxon>
        <taxon>Exobasidiomycetes</taxon>
        <taxon>Tilletiales</taxon>
        <taxon>Tilletiaceae</taxon>
        <taxon>Tilletia</taxon>
    </lineage>
</organism>
<dbReference type="PROSITE" id="PS00154">
    <property type="entry name" value="ATPASE_E1_E2"/>
    <property type="match status" value="1"/>
</dbReference>
<evidence type="ECO:0000256" key="12">
    <source>
        <dbReference type="ARBA" id="ARBA00022989"/>
    </source>
</evidence>
<dbReference type="FunFam" id="3.40.50.1000:FF:000018">
    <property type="entry name" value="Calcium-transporting ATPase"/>
    <property type="match status" value="1"/>
</dbReference>
<keyword evidence="13 17" id="KW-0406">Ion transport</keyword>
<evidence type="ECO:0000313" key="21">
    <source>
        <dbReference type="Proteomes" id="UP000077521"/>
    </source>
</evidence>
<dbReference type="InterPro" id="IPR004014">
    <property type="entry name" value="ATPase_P-typ_cation-transptr_N"/>
</dbReference>
<dbReference type="GO" id="GO:0006874">
    <property type="term" value="P:intracellular calcium ion homeostasis"/>
    <property type="evidence" value="ECO:0007669"/>
    <property type="project" value="TreeGrafter"/>
</dbReference>
<dbReference type="Pfam" id="PF00689">
    <property type="entry name" value="Cation_ATPase_C"/>
    <property type="match status" value="1"/>
</dbReference>
<dbReference type="SMART" id="SM00831">
    <property type="entry name" value="Cation_ATPase_N"/>
    <property type="match status" value="1"/>
</dbReference>
<feature type="domain" description="Cation-transporting P-type ATPase N-terminal" evidence="19">
    <location>
        <begin position="333"/>
        <end position="393"/>
    </location>
</feature>